<dbReference type="RefSeq" id="WP_103076812.1">
    <property type="nucleotide sequence ID" value="NZ_AZRN01000012.1"/>
</dbReference>
<reference evidence="2 3" key="1">
    <citation type="submission" date="2013-12" db="EMBL/GenBank/DDBJ databases">
        <title>Comparative genomics of Petrotoga isolates.</title>
        <authorList>
            <person name="Nesbo C.L."/>
            <person name="Charchuk R."/>
            <person name="Chow K."/>
        </authorList>
    </citation>
    <scope>NUCLEOTIDE SEQUENCE [LARGE SCALE GENOMIC DNA]</scope>
    <source>
        <strain evidence="2 3">DSM 14811</strain>
    </source>
</reference>
<accession>A0A2K1PBS9</accession>
<protein>
    <recommendedName>
        <fullName evidence="1">Transposase IS204/IS1001/IS1096/IS1165 DDE domain-containing protein</fullName>
    </recommendedName>
</protein>
<dbReference type="InterPro" id="IPR002560">
    <property type="entry name" value="Transposase_DDE"/>
</dbReference>
<dbReference type="AlphaFoldDB" id="A0A2K1PBS9"/>
<dbReference type="Proteomes" id="UP000236604">
    <property type="component" value="Unassembled WGS sequence"/>
</dbReference>
<evidence type="ECO:0000313" key="3">
    <source>
        <dbReference type="Proteomes" id="UP000236604"/>
    </source>
</evidence>
<dbReference type="EMBL" id="AZRN01000012">
    <property type="protein sequence ID" value="PNS00260.1"/>
    <property type="molecule type" value="Genomic_DNA"/>
</dbReference>
<keyword evidence="3" id="KW-1185">Reference proteome</keyword>
<feature type="domain" description="Transposase IS204/IS1001/IS1096/IS1165 DDE" evidence="1">
    <location>
        <begin position="3"/>
        <end position="58"/>
    </location>
</feature>
<sequence>MTTYLLLKNPNNLTKKDKVRLDELMEYQHLDTVQAYGLVLEFKKMFDYKKPSYIAKYFKR</sequence>
<name>A0A2K1PBS9_9BACT</name>
<evidence type="ECO:0000313" key="2">
    <source>
        <dbReference type="EMBL" id="PNS00260.1"/>
    </source>
</evidence>
<comment type="caution">
    <text evidence="2">The sequence shown here is derived from an EMBL/GenBank/DDBJ whole genome shotgun (WGS) entry which is preliminary data.</text>
</comment>
<proteinExistence type="predicted"/>
<dbReference type="Pfam" id="PF01610">
    <property type="entry name" value="DDE_Tnp_ISL3"/>
    <property type="match status" value="1"/>
</dbReference>
<evidence type="ECO:0000259" key="1">
    <source>
        <dbReference type="Pfam" id="PF01610"/>
    </source>
</evidence>
<organism evidence="2 3">
    <name type="scientific">Petrotoga mexicana DSM 14811</name>
    <dbReference type="NCBI Taxonomy" id="1122954"/>
    <lineage>
        <taxon>Bacteria</taxon>
        <taxon>Thermotogati</taxon>
        <taxon>Thermotogota</taxon>
        <taxon>Thermotogae</taxon>
        <taxon>Petrotogales</taxon>
        <taxon>Petrotogaceae</taxon>
        <taxon>Petrotoga</taxon>
    </lineage>
</organism>
<gene>
    <name evidence="2" type="ORF">X927_04150</name>
</gene>